<organism evidence="2 3">
    <name type="scientific">Candidatus Fusicatenibacter merdavium</name>
    <dbReference type="NCBI Taxonomy" id="2838600"/>
    <lineage>
        <taxon>Bacteria</taxon>
        <taxon>Bacillati</taxon>
        <taxon>Bacillota</taxon>
        <taxon>Clostridia</taxon>
        <taxon>Lachnospirales</taxon>
        <taxon>Lachnospiraceae</taxon>
        <taxon>Fusicatenibacter</taxon>
    </lineage>
</organism>
<keyword evidence="1" id="KW-1133">Transmembrane helix</keyword>
<evidence type="ECO:0000256" key="1">
    <source>
        <dbReference type="SAM" id="Phobius"/>
    </source>
</evidence>
<feature type="transmembrane region" description="Helical" evidence="1">
    <location>
        <begin position="170"/>
        <end position="187"/>
    </location>
</feature>
<dbReference type="Proteomes" id="UP000886890">
    <property type="component" value="Unassembled WGS sequence"/>
</dbReference>
<dbReference type="AlphaFoldDB" id="A0A9D1XDX4"/>
<comment type="caution">
    <text evidence="2">The sequence shown here is derived from an EMBL/GenBank/DDBJ whole genome shotgun (WGS) entry which is preliminary data.</text>
</comment>
<feature type="transmembrane region" description="Helical" evidence="1">
    <location>
        <begin position="251"/>
        <end position="277"/>
    </location>
</feature>
<feature type="transmembrane region" description="Helical" evidence="1">
    <location>
        <begin position="331"/>
        <end position="352"/>
    </location>
</feature>
<feature type="transmembrane region" description="Helical" evidence="1">
    <location>
        <begin position="507"/>
        <end position="526"/>
    </location>
</feature>
<feature type="transmembrane region" description="Helical" evidence="1">
    <location>
        <begin position="217"/>
        <end position="239"/>
    </location>
</feature>
<evidence type="ECO:0000313" key="2">
    <source>
        <dbReference type="EMBL" id="HIX77331.1"/>
    </source>
</evidence>
<dbReference type="EMBL" id="DXEK01000117">
    <property type="protein sequence ID" value="HIX77331.1"/>
    <property type="molecule type" value="Genomic_DNA"/>
</dbReference>
<dbReference type="Pfam" id="PF12679">
    <property type="entry name" value="ABC2_membrane_2"/>
    <property type="match status" value="1"/>
</dbReference>
<feature type="transmembrane region" description="Helical" evidence="1">
    <location>
        <begin position="405"/>
        <end position="421"/>
    </location>
</feature>
<feature type="transmembrane region" description="Helical" evidence="1">
    <location>
        <begin position="580"/>
        <end position="600"/>
    </location>
</feature>
<keyword evidence="1" id="KW-0472">Membrane</keyword>
<reference evidence="2" key="2">
    <citation type="submission" date="2021-04" db="EMBL/GenBank/DDBJ databases">
        <authorList>
            <person name="Gilroy R."/>
        </authorList>
    </citation>
    <scope>NUCLEOTIDE SEQUENCE</scope>
    <source>
        <strain evidence="2">CHK183-1962</strain>
    </source>
</reference>
<feature type="transmembrane region" description="Helical" evidence="1">
    <location>
        <begin position="477"/>
        <end position="495"/>
    </location>
</feature>
<dbReference type="PANTHER" id="PTHR43471">
    <property type="entry name" value="ABC TRANSPORTER PERMEASE"/>
    <property type="match status" value="1"/>
</dbReference>
<feature type="transmembrane region" description="Helical" evidence="1">
    <location>
        <begin position="17"/>
        <end position="42"/>
    </location>
</feature>
<feature type="transmembrane region" description="Helical" evidence="1">
    <location>
        <begin position="538"/>
        <end position="556"/>
    </location>
</feature>
<reference evidence="2" key="1">
    <citation type="journal article" date="2021" name="PeerJ">
        <title>Extensive microbial diversity within the chicken gut microbiome revealed by metagenomics and culture.</title>
        <authorList>
            <person name="Gilroy R."/>
            <person name="Ravi A."/>
            <person name="Getino M."/>
            <person name="Pursley I."/>
            <person name="Horton D.L."/>
            <person name="Alikhan N.F."/>
            <person name="Baker D."/>
            <person name="Gharbi K."/>
            <person name="Hall N."/>
            <person name="Watson M."/>
            <person name="Adriaenssens E.M."/>
            <person name="Foster-Nyarko E."/>
            <person name="Jarju S."/>
            <person name="Secka A."/>
            <person name="Antonio M."/>
            <person name="Oren A."/>
            <person name="Chaudhuri R.R."/>
            <person name="La Ragione R."/>
            <person name="Hildebrand F."/>
            <person name="Pallen M.J."/>
        </authorList>
    </citation>
    <scope>NUCLEOTIDE SEQUENCE</scope>
    <source>
        <strain evidence="2">CHK183-1962</strain>
    </source>
</reference>
<name>A0A9D1XDX4_9FIRM</name>
<proteinExistence type="predicted"/>
<evidence type="ECO:0000313" key="3">
    <source>
        <dbReference type="Proteomes" id="UP000886890"/>
    </source>
</evidence>
<dbReference type="PANTHER" id="PTHR43471:SF12">
    <property type="entry name" value="HYPOTHETICAL MEMBRANE PROTEIN, CONSERVED"/>
    <property type="match status" value="1"/>
</dbReference>
<protein>
    <submittedName>
        <fullName evidence="2">ABC transporter permease subunit</fullName>
    </submittedName>
</protein>
<gene>
    <name evidence="2" type="ORF">H9734_07035</name>
</gene>
<sequence length="610" mass="69590">MKVIIRREWKNYLKNPLYWLAFLIFLLGIWQMTSPYLTVHYFQSEEDLMSREVSAPADRDIMEGYIRQPEERMIRESFPEIRRYLVDEDGFGMSDEEADAVLDTMLSEHMTVEEADRYMEETYSFLGAGSFMEDYEYGRAGLEETNAWIRQKMEEHPYSWYLARKFTDALSLYVGFGSAVLLAFLFMRDTRRDTYELLHTKPVGAGSYVAGKVLGGFLPILLLILLLTGCFTVLGAVTAVREGFPYQPLDFAVDAALYLLPNLLMIVSIYAAVALIFRNPLPAVPLVILYMLYSNMGTMTEEGYQYIGKPLAIMIRFDGKFFETSVPEMAYWSQPALLLVSAVLLWISAGIWKNRRVYSRDQRSGQRKSGNRLSGWSARMPAGMAGTGTRPGTQDRKIALPAYKIAYSLCFFVILSVIRGVTDTSEIGITLAVYTGALAAVFFADTCELERREKRWEIFCLFPEKQRVRAVLRRIRYQWLWICAAAYLGYWLFFWQRPLCGTFRQEAGLYLMYLAAVTVNTLFFGVLSMTLTNRFRNLWAGIGGSIAIWMLMNSTVGERLFGNWNPLAFQSRDLLEPGDLGWMLGECAALAATAVLLALLPKMIRKGVRG</sequence>
<accession>A0A9D1XDX4</accession>
<feature type="transmembrane region" description="Helical" evidence="1">
    <location>
        <begin position="427"/>
        <end position="445"/>
    </location>
</feature>
<keyword evidence="1" id="KW-0812">Transmembrane</keyword>